<proteinExistence type="predicted"/>
<protein>
    <submittedName>
        <fullName evidence="1">Osmotically inducible protein C</fullName>
    </submittedName>
</protein>
<reference evidence="1 2" key="1">
    <citation type="submission" date="2018-02" db="EMBL/GenBank/DDBJ databases">
        <title>Complete genome of Nitrosopumilus ureaphilus PS0.</title>
        <authorList>
            <person name="Qin W."/>
            <person name="Zheng Y."/>
            <person name="Stahl D.A."/>
        </authorList>
    </citation>
    <scope>NUCLEOTIDE SEQUENCE [LARGE SCALE GENOMIC DNA]</scope>
    <source>
        <strain evidence="1 2">PS0</strain>
    </source>
</reference>
<dbReference type="OrthoDB" id="106754at2157"/>
<dbReference type="SUPFAM" id="SSF82784">
    <property type="entry name" value="OsmC-like"/>
    <property type="match status" value="1"/>
</dbReference>
<keyword evidence="2" id="KW-1185">Reference proteome</keyword>
<dbReference type="Gene3D" id="3.30.300.20">
    <property type="match status" value="1"/>
</dbReference>
<dbReference type="PANTHER" id="PTHR35368:SF1">
    <property type="entry name" value="HYDROPEROXIDE REDUCTASE"/>
    <property type="match status" value="1"/>
</dbReference>
<name>A0A7D5M4C7_9ARCH</name>
<dbReference type="InterPro" id="IPR052924">
    <property type="entry name" value="OsmC/Ohr_hydroprdx_reductase"/>
</dbReference>
<dbReference type="KEGG" id="nue:C5F50_02175"/>
<gene>
    <name evidence="1" type="ORF">C5F50_02175</name>
</gene>
<sequence>MNVQTRAKMVNGVNVTQLFETIDSIKENGEIAKFNFRVQNKWVGGTENHTTVNDYYGACKTHTRSKPHTFVKDEPPVLLGKDRGANPVEYLLAGLAGCVTTSLVAHAAARGVKIDSIESTLEGNIDLHGLLQLDDTNPGYQGINISFKIKSDTSDEILQELIELAKKASPVANTISRPTPVNVKLIR</sequence>
<dbReference type="InterPro" id="IPR036102">
    <property type="entry name" value="OsmC/Ohrsf"/>
</dbReference>
<organism evidence="1 2">
    <name type="scientific">Nitrosopumilus ureiphilus</name>
    <dbReference type="NCBI Taxonomy" id="1470067"/>
    <lineage>
        <taxon>Archaea</taxon>
        <taxon>Nitrososphaerota</taxon>
        <taxon>Nitrososphaeria</taxon>
        <taxon>Nitrosopumilales</taxon>
        <taxon>Nitrosopumilaceae</taxon>
        <taxon>Nitrosopumilus</taxon>
    </lineage>
</organism>
<evidence type="ECO:0000313" key="2">
    <source>
        <dbReference type="Proteomes" id="UP000509478"/>
    </source>
</evidence>
<dbReference type="InterPro" id="IPR015946">
    <property type="entry name" value="KH_dom-like_a/b"/>
</dbReference>
<dbReference type="PANTHER" id="PTHR35368">
    <property type="entry name" value="HYDROPEROXIDE REDUCTASE"/>
    <property type="match status" value="1"/>
</dbReference>
<dbReference type="InterPro" id="IPR003718">
    <property type="entry name" value="OsmC/Ohr_fam"/>
</dbReference>
<evidence type="ECO:0000313" key="1">
    <source>
        <dbReference type="EMBL" id="QLH06015.1"/>
    </source>
</evidence>
<dbReference type="GeneID" id="56066831"/>
<dbReference type="Proteomes" id="UP000509478">
    <property type="component" value="Chromosome"/>
</dbReference>
<dbReference type="RefSeq" id="WP_179372077.1">
    <property type="nucleotide sequence ID" value="NZ_CP026995.1"/>
</dbReference>
<dbReference type="AlphaFoldDB" id="A0A7D5M4C7"/>
<dbReference type="Pfam" id="PF02566">
    <property type="entry name" value="OsmC"/>
    <property type="match status" value="1"/>
</dbReference>
<dbReference type="EMBL" id="CP026995">
    <property type="protein sequence ID" value="QLH06015.1"/>
    <property type="molecule type" value="Genomic_DNA"/>
</dbReference>
<accession>A0A7D5M4C7</accession>